<gene>
    <name evidence="2" type="ORF">H4O21_20565</name>
</gene>
<proteinExistence type="predicted"/>
<evidence type="ECO:0000313" key="3">
    <source>
        <dbReference type="Proteomes" id="UP000565262"/>
    </source>
</evidence>
<evidence type="ECO:0000256" key="1">
    <source>
        <dbReference type="SAM" id="Phobius"/>
    </source>
</evidence>
<feature type="transmembrane region" description="Helical" evidence="1">
    <location>
        <begin position="87"/>
        <end position="106"/>
    </location>
</feature>
<sequence>MNEVLLIIGMFLATFSTRYLLFAVAGRVHFPEWLSTGLSFVPPAVLTAIVFPAVLMPEGEMWFSLDNPWLLAGIGAVIIALVRKDLLTTIVGGMAIFITLKFVVGLG</sequence>
<keyword evidence="1" id="KW-0472">Membrane</keyword>
<comment type="caution">
    <text evidence="2">The sequence shown here is derived from an EMBL/GenBank/DDBJ whole genome shotgun (WGS) entry which is preliminary data.</text>
</comment>
<protein>
    <submittedName>
        <fullName evidence="2">AzlD domain-containing protein</fullName>
    </submittedName>
</protein>
<dbReference type="RefSeq" id="WP_182810779.1">
    <property type="nucleotide sequence ID" value="NZ_JACJFM010000041.1"/>
</dbReference>
<feature type="transmembrane region" description="Helical" evidence="1">
    <location>
        <begin position="62"/>
        <end position="81"/>
    </location>
</feature>
<feature type="transmembrane region" description="Helical" evidence="1">
    <location>
        <begin position="33"/>
        <end position="55"/>
    </location>
</feature>
<evidence type="ECO:0000313" key="2">
    <source>
        <dbReference type="EMBL" id="MBB1489007.1"/>
    </source>
</evidence>
<keyword evidence="3" id="KW-1185">Reference proteome</keyword>
<dbReference type="AlphaFoldDB" id="A0A839IXA6"/>
<accession>A0A839IXA6</accession>
<dbReference type="Proteomes" id="UP000565262">
    <property type="component" value="Unassembled WGS sequence"/>
</dbReference>
<dbReference type="EMBL" id="JACJFM010000041">
    <property type="protein sequence ID" value="MBB1489007.1"/>
    <property type="molecule type" value="Genomic_DNA"/>
</dbReference>
<reference evidence="2 3" key="1">
    <citation type="submission" date="2020-08" db="EMBL/GenBank/DDBJ databases">
        <title>Oceanospirillum sp. nov. isolated from marine sediment.</title>
        <authorList>
            <person name="Ji X."/>
        </authorList>
    </citation>
    <scope>NUCLEOTIDE SEQUENCE [LARGE SCALE GENOMIC DNA]</scope>
    <source>
        <strain evidence="2 3">D5</strain>
    </source>
</reference>
<dbReference type="Pfam" id="PF05437">
    <property type="entry name" value="AzlD"/>
    <property type="match status" value="1"/>
</dbReference>
<keyword evidence="1" id="KW-1133">Transmembrane helix</keyword>
<keyword evidence="1" id="KW-0812">Transmembrane</keyword>
<dbReference type="InterPro" id="IPR008407">
    <property type="entry name" value="Brnchd-chn_aa_trnsp_AzlD"/>
</dbReference>
<name>A0A839IXA6_9GAMM</name>
<organism evidence="2 3">
    <name type="scientific">Oceanospirillum sediminis</name>
    <dbReference type="NCBI Taxonomy" id="2760088"/>
    <lineage>
        <taxon>Bacteria</taxon>
        <taxon>Pseudomonadati</taxon>
        <taxon>Pseudomonadota</taxon>
        <taxon>Gammaproteobacteria</taxon>
        <taxon>Oceanospirillales</taxon>
        <taxon>Oceanospirillaceae</taxon>
        <taxon>Oceanospirillum</taxon>
    </lineage>
</organism>